<keyword evidence="1" id="KW-0472">Membrane</keyword>
<dbReference type="InterPro" id="IPR023303">
    <property type="entry name" value="NH3_CH4_mOase_suB_C"/>
</dbReference>
<dbReference type="Proteomes" id="UP000066284">
    <property type="component" value="Chromosome 1"/>
</dbReference>
<gene>
    <name evidence="3" type="primary">amoB</name>
    <name evidence="3" type="ORF">NITINOP_1854</name>
</gene>
<dbReference type="EMBL" id="LN885086">
    <property type="protein sequence ID" value="CUQ66827.1"/>
    <property type="molecule type" value="Genomic_DNA"/>
</dbReference>
<feature type="transmembrane region" description="Helical" evidence="1">
    <location>
        <begin position="190"/>
        <end position="209"/>
    </location>
</feature>
<evidence type="ECO:0000256" key="2">
    <source>
        <dbReference type="SAM" id="SignalP"/>
    </source>
</evidence>
<organism evidence="3 4">
    <name type="scientific">Candidatus Nitrospira inopinata</name>
    <dbReference type="NCBI Taxonomy" id="1715989"/>
    <lineage>
        <taxon>Bacteria</taxon>
        <taxon>Pseudomonadati</taxon>
        <taxon>Nitrospirota</taxon>
        <taxon>Nitrospiria</taxon>
        <taxon>Nitrospirales</taxon>
        <taxon>Nitrospiraceae</taxon>
        <taxon>Nitrospira</taxon>
    </lineage>
</organism>
<dbReference type="Pfam" id="PF04744">
    <property type="entry name" value="Monooxygenase_B"/>
    <property type="match status" value="1"/>
</dbReference>
<dbReference type="STRING" id="1715989.NITINOP_1854"/>
<protein>
    <submittedName>
        <fullName evidence="3">Ammonia monooxygenase, subunit B</fullName>
        <ecNumber evidence="3">1.13.12.-</ecNumber>
    </submittedName>
</protein>
<evidence type="ECO:0000313" key="3">
    <source>
        <dbReference type="EMBL" id="CUQ66827.1"/>
    </source>
</evidence>
<feature type="chain" id="PRO_5006623607" evidence="2">
    <location>
        <begin position="28"/>
        <end position="419"/>
    </location>
</feature>
<dbReference type="Gene3D" id="1.10.287.710">
    <property type="entry name" value="Helix hairpin bin"/>
    <property type="match status" value="1"/>
</dbReference>
<reference evidence="4" key="1">
    <citation type="submission" date="2015-09" db="EMBL/GenBank/DDBJ databases">
        <authorList>
            <person name="Daims H."/>
        </authorList>
    </citation>
    <scope>NUCLEOTIDE SEQUENCE [LARGE SCALE GENOMIC DNA]</scope>
</reference>
<dbReference type="AlphaFoldDB" id="A0A0S4KWM9"/>
<dbReference type="RefSeq" id="WP_062484768.1">
    <property type="nucleotide sequence ID" value="NZ_LN885086.1"/>
</dbReference>
<dbReference type="GO" id="GO:0004497">
    <property type="term" value="F:monooxygenase activity"/>
    <property type="evidence" value="ECO:0007669"/>
    <property type="project" value="UniProtKB-KW"/>
</dbReference>
<dbReference type="InterPro" id="IPR023141">
    <property type="entry name" value="NH3_CH4_mOase_suB_hlx_hairpin"/>
</dbReference>
<keyword evidence="3" id="KW-0560">Oxidoreductase</keyword>
<keyword evidence="4" id="KW-1185">Reference proteome</keyword>
<dbReference type="NCBIfam" id="NF041640">
    <property type="entry name" value="AmoB_BACT"/>
    <property type="match status" value="1"/>
</dbReference>
<feature type="signal peptide" evidence="2">
    <location>
        <begin position="1"/>
        <end position="27"/>
    </location>
</feature>
<keyword evidence="1" id="KW-0812">Transmembrane</keyword>
<dbReference type="InterPro" id="IPR023301">
    <property type="entry name" value="NH3_CH4_mOase_suB_N"/>
</dbReference>
<dbReference type="NCBIfam" id="TIGR03079">
    <property type="entry name" value="CH4_NH3mon_ox_B"/>
    <property type="match status" value="1"/>
</dbReference>
<dbReference type="KEGG" id="nio:NITINOP_1854"/>
<evidence type="ECO:0000313" key="4">
    <source>
        <dbReference type="Proteomes" id="UP000066284"/>
    </source>
</evidence>
<accession>A0A0S4KWM9</accession>
<feature type="transmembrane region" description="Helical" evidence="1">
    <location>
        <begin position="236"/>
        <end position="255"/>
    </location>
</feature>
<dbReference type="Gene3D" id="2.60.120.570">
    <property type="entry name" value="Particulate methane monooxygenase, b subunit. Chain: A, domain 1"/>
    <property type="match status" value="1"/>
</dbReference>
<dbReference type="Gene3D" id="2.60.40.1580">
    <property type="entry name" value="Particulate methane monooxygenase, b subunit. Chain: A, domain 3"/>
    <property type="match status" value="1"/>
</dbReference>
<evidence type="ECO:0000256" key="1">
    <source>
        <dbReference type="SAM" id="Phobius"/>
    </source>
</evidence>
<name>A0A0S4KWM9_9BACT</name>
<proteinExistence type="predicted"/>
<dbReference type="InterPro" id="IPR006833">
    <property type="entry name" value="NH3_CH4_mOase_B"/>
</dbReference>
<dbReference type="OrthoDB" id="178549at2"/>
<dbReference type="KEGG" id="ag:CUQ66827"/>
<keyword evidence="1" id="KW-1133">Transmembrane helix</keyword>
<dbReference type="EC" id="1.13.12.-" evidence="3"/>
<keyword evidence="3" id="KW-0503">Monooxygenase</keyword>
<sequence length="419" mass="46464">MNVKHVFKLWMLGFCGVATLAFTPVFDAAPVLAHGERSQEPFLRMRTVNWYDTEWVGKSTAVNDVTYMRGKFHLSEDWPRAVVKPHRTFVNVGSPSSVFVRLSTKVGGVPMFVSGPMEIGRDYEYEITLKARLPGHHHIHPMFSVKEAGPIAGPGGWMDITGRYADFTNPIKTLTGETFDSETEGGMTGIMWHIFWASVALFWVGWFMVRPMYLIRARVLAAYGDELLLDPVDRKLAIGLLVFTVAVVTIGYLAAEAKHPITVPLQAGEAKVKPLPIKPNPLVVEVTHAEYDVPGRALRMTVHATNNGTEPVSIGEFTTAGIRFTNKVGAAKLDPNYPQELIATAGLTMDNEAPIQPGQTVDIHIESKDVLWEVQRLVDILHDPDQRFAGLLMSWTESGERLINPVWAPVLPVFTRLGA</sequence>
<keyword evidence="2" id="KW-0732">Signal</keyword>